<keyword evidence="2" id="KW-1185">Reference proteome</keyword>
<dbReference type="Proteomes" id="UP000238220">
    <property type="component" value="Unassembled WGS sequence"/>
</dbReference>
<dbReference type="InterPro" id="IPR008621">
    <property type="entry name" value="Cbb3-typ_cyt_oxidase_comp"/>
</dbReference>
<evidence type="ECO:0000313" key="2">
    <source>
        <dbReference type="Proteomes" id="UP000238220"/>
    </source>
</evidence>
<reference evidence="1 2" key="1">
    <citation type="submission" date="2018-02" db="EMBL/GenBank/DDBJ databases">
        <title>Genome sequencing of Solimonas sp. HR-BB.</title>
        <authorList>
            <person name="Lee Y."/>
            <person name="Jeon C.O."/>
        </authorList>
    </citation>
    <scope>NUCLEOTIDE SEQUENCE [LARGE SCALE GENOMIC DNA]</scope>
    <source>
        <strain evidence="1 2">HR-BB</strain>
    </source>
</reference>
<evidence type="ECO:0000313" key="1">
    <source>
        <dbReference type="EMBL" id="PPE74334.1"/>
    </source>
</evidence>
<accession>A0A2S5TH80</accession>
<dbReference type="EMBL" id="PSNW01000004">
    <property type="protein sequence ID" value="PPE74334.1"/>
    <property type="molecule type" value="Genomic_DNA"/>
</dbReference>
<dbReference type="RefSeq" id="WP_104230222.1">
    <property type="nucleotide sequence ID" value="NZ_PSNW01000004.1"/>
</dbReference>
<dbReference type="AlphaFoldDB" id="A0A2S5TH80"/>
<dbReference type="CDD" id="cd01324">
    <property type="entry name" value="cbb3_Oxidase_CcoQ"/>
    <property type="match status" value="1"/>
</dbReference>
<comment type="caution">
    <text evidence="1">The sequence shown here is derived from an EMBL/GenBank/DDBJ whole genome shotgun (WGS) entry which is preliminary data.</text>
</comment>
<dbReference type="Pfam" id="PF05545">
    <property type="entry name" value="FixQ"/>
    <property type="match status" value="1"/>
</dbReference>
<dbReference type="OrthoDB" id="6402501at2"/>
<protein>
    <submittedName>
        <fullName evidence="1">CcoQ/FixQ family Cbb3-type cytochrome c oxidase assembly chaperone</fullName>
    </submittedName>
</protein>
<sequence length="56" mass="6095">MISGIVTAVLLLAFLAIAVWAWSSRNRERFAEAARLPLKDDGGPAPAACCRKERQP</sequence>
<organism evidence="1 2">
    <name type="scientific">Solimonas fluminis</name>
    <dbReference type="NCBI Taxonomy" id="2086571"/>
    <lineage>
        <taxon>Bacteria</taxon>
        <taxon>Pseudomonadati</taxon>
        <taxon>Pseudomonadota</taxon>
        <taxon>Gammaproteobacteria</taxon>
        <taxon>Nevskiales</taxon>
        <taxon>Nevskiaceae</taxon>
        <taxon>Solimonas</taxon>
    </lineage>
</organism>
<gene>
    <name evidence="1" type="ORF">C3942_09915</name>
</gene>
<name>A0A2S5TH80_9GAMM</name>
<proteinExistence type="predicted"/>